<sequence length="1142" mass="128055">MKKKHLVYAFRPQHALIKAFVFMKLTFIFILLSLLQVSATVRSQDKVSLNLQAADLKKVLLLIEAQTKYHFIFSERKLKTDRKIDLNVEGESVFKVLQTVLPVANLEYKLLEGNLIAITTIGENTARKDVRGIVTDTSGMPLPGVTIQVKSTPSVGTTTDLNGKYVLDVPDDATVLIYSMVGFDKQEITVSGRDVINVRLAYASNQLEETVIVAFGTQKKKEVVGAMTTINPKELKVPSSNLTTALAGRLAGVIAYQRSGEPGADNADFFIRGVTTFGYKKDPLILIDGVELTTTDLSRLQVDDIASFSIMKDATSTALYGARGANGVILVTTKEGVEGKARISVRLENSMSAPTKNVKLADPITYMRLGNEAVLTRTPLEKLPYQEEKIDNTIAGTNPLVYPATDWRKEMFKDYTMNQRANFNVSGGGKIARYYLAATLNKDNGMLKVDKRNNFNNNINLKTYSLRSNVNINLTKSTEVGVRLFGTFDDYTGPLNSGSEMYQRVIYANPVLFPAYYPTDSAHSFVRHIMFGNAGDGGDFINPYADMVKGYMQSTRSNLVAQFELKQNLSMITEGLVLNALFNTSRVSYFDVKRFYNPFWYQVGSYDKYADSYTLNMLNPTTGTEYLNYTEGNKTINSTTYIQTSLNYNKAIDEKHNVSALLVFLMNNQITANGGSLQLSLPHRNIGLSGRYTYSYDNKYFAEFDFGYNGSERFYESKRFGFFPSVGAAWIVSNENFWKPLQNVVNNLKLRYTYGLVGNDAIGSPEDRFFYLADVNMNDGARRSVFGTTYTYGRNGIFVNRYGNNDITWETAVKTNYGLEIGLFNKINILLDVYTEHRKNILMTRAFIPVTMGVLGGSLGPSSDVKANLGEATGKGFDLSVDYSHHFNPNFWIQARGNVTYATSKFLVYEEPEYTEKYLSRVGWPLSQQRGYIAERLFGDDAEVANSPAQGFGEYRAGDIKYHDVNGDGQITTRDMVPIGYPTTPEIVYGFGFSLGWKNFDVSAFFQGLARESFWIDAANTAPFVNSRALLQAYADDHWSEQDRNLYAKWPRLSSQPLANNTQISTWFMRNGAFLRLKTMELGYTLPTTFTKRYKIDKTRIYASGINLLLLSKFKDWDVEMGGNGLGYPLQKVINVGAQLSF</sequence>
<dbReference type="Gene3D" id="2.170.130.10">
    <property type="entry name" value="TonB-dependent receptor, plug domain"/>
    <property type="match status" value="1"/>
</dbReference>
<dbReference type="AlphaFoldDB" id="A0A1N6F5C0"/>
<dbReference type="Pfam" id="PF07715">
    <property type="entry name" value="Plug"/>
    <property type="match status" value="1"/>
</dbReference>
<dbReference type="InterPro" id="IPR008969">
    <property type="entry name" value="CarboxyPept-like_regulatory"/>
</dbReference>
<keyword evidence="4" id="KW-1185">Reference proteome</keyword>
<dbReference type="InterPro" id="IPR018247">
    <property type="entry name" value="EF_Hand_1_Ca_BS"/>
</dbReference>
<evidence type="ECO:0000256" key="1">
    <source>
        <dbReference type="PROSITE-ProRule" id="PRU01360"/>
    </source>
</evidence>
<dbReference type="InterPro" id="IPR023996">
    <property type="entry name" value="TonB-dep_OMP_SusC/RagA"/>
</dbReference>
<dbReference type="EMBL" id="FSRA01000001">
    <property type="protein sequence ID" value="SIN90482.1"/>
    <property type="molecule type" value="Genomic_DNA"/>
</dbReference>
<proteinExistence type="inferred from homology"/>
<dbReference type="OrthoDB" id="721000at2"/>
<keyword evidence="1" id="KW-0998">Cell outer membrane</keyword>
<dbReference type="PROSITE" id="PS52016">
    <property type="entry name" value="TONB_DEPENDENT_REC_3"/>
    <property type="match status" value="1"/>
</dbReference>
<dbReference type="STRING" id="536979.SAMN04488055_2027"/>
<name>A0A1N6F5C0_9BACT</name>
<gene>
    <name evidence="3" type="ORF">SAMN04488055_2027</name>
</gene>
<evidence type="ECO:0000313" key="4">
    <source>
        <dbReference type="Proteomes" id="UP000185003"/>
    </source>
</evidence>
<dbReference type="InterPro" id="IPR039426">
    <property type="entry name" value="TonB-dep_rcpt-like"/>
</dbReference>
<dbReference type="Gene3D" id="2.60.40.1120">
    <property type="entry name" value="Carboxypeptidase-like, regulatory domain"/>
    <property type="match status" value="1"/>
</dbReference>
<dbReference type="InterPro" id="IPR012910">
    <property type="entry name" value="Plug_dom"/>
</dbReference>
<dbReference type="FunFam" id="2.170.130.10:FF:000003">
    <property type="entry name" value="SusC/RagA family TonB-linked outer membrane protein"/>
    <property type="match status" value="1"/>
</dbReference>
<dbReference type="Pfam" id="PF13715">
    <property type="entry name" value="CarbopepD_reg_2"/>
    <property type="match status" value="1"/>
</dbReference>
<dbReference type="PROSITE" id="PS00018">
    <property type="entry name" value="EF_HAND_1"/>
    <property type="match status" value="1"/>
</dbReference>
<evidence type="ECO:0000259" key="2">
    <source>
        <dbReference type="Pfam" id="PF07715"/>
    </source>
</evidence>
<comment type="subcellular location">
    <subcellularLocation>
        <location evidence="1">Cell outer membrane</location>
        <topology evidence="1">Multi-pass membrane protein</topology>
    </subcellularLocation>
</comment>
<keyword evidence="1" id="KW-0813">Transport</keyword>
<dbReference type="NCBIfam" id="TIGR04057">
    <property type="entry name" value="SusC_RagA_signa"/>
    <property type="match status" value="1"/>
</dbReference>
<keyword evidence="1" id="KW-0812">Transmembrane</keyword>
<dbReference type="NCBIfam" id="TIGR04056">
    <property type="entry name" value="OMP_RagA_SusC"/>
    <property type="match status" value="1"/>
</dbReference>
<feature type="domain" description="TonB-dependent receptor plug" evidence="2">
    <location>
        <begin position="220"/>
        <end position="328"/>
    </location>
</feature>
<dbReference type="SUPFAM" id="SSF49464">
    <property type="entry name" value="Carboxypeptidase regulatory domain-like"/>
    <property type="match status" value="1"/>
</dbReference>
<evidence type="ECO:0000313" key="3">
    <source>
        <dbReference type="EMBL" id="SIN90482.1"/>
    </source>
</evidence>
<dbReference type="GO" id="GO:0009279">
    <property type="term" value="C:cell outer membrane"/>
    <property type="evidence" value="ECO:0007669"/>
    <property type="project" value="UniProtKB-SubCell"/>
</dbReference>
<dbReference type="SUPFAM" id="SSF56935">
    <property type="entry name" value="Porins"/>
    <property type="match status" value="1"/>
</dbReference>
<comment type="similarity">
    <text evidence="1">Belongs to the TonB-dependent receptor family.</text>
</comment>
<reference evidence="3 4" key="1">
    <citation type="submission" date="2016-11" db="EMBL/GenBank/DDBJ databases">
        <authorList>
            <person name="Jaros S."/>
            <person name="Januszkiewicz K."/>
            <person name="Wedrychowicz H."/>
        </authorList>
    </citation>
    <scope>NUCLEOTIDE SEQUENCE [LARGE SCALE GENOMIC DNA]</scope>
    <source>
        <strain evidence="3 4">DSM 24787</strain>
    </source>
</reference>
<dbReference type="Proteomes" id="UP000185003">
    <property type="component" value="Unassembled WGS sequence"/>
</dbReference>
<dbReference type="InterPro" id="IPR037066">
    <property type="entry name" value="Plug_dom_sf"/>
</dbReference>
<protein>
    <submittedName>
        <fullName evidence="3">TonB-linked outer membrane protein, SusC/RagA family</fullName>
    </submittedName>
</protein>
<organism evidence="3 4">
    <name type="scientific">Chitinophaga niabensis</name>
    <dbReference type="NCBI Taxonomy" id="536979"/>
    <lineage>
        <taxon>Bacteria</taxon>
        <taxon>Pseudomonadati</taxon>
        <taxon>Bacteroidota</taxon>
        <taxon>Chitinophagia</taxon>
        <taxon>Chitinophagales</taxon>
        <taxon>Chitinophagaceae</taxon>
        <taxon>Chitinophaga</taxon>
    </lineage>
</organism>
<keyword evidence="1" id="KW-0472">Membrane</keyword>
<keyword evidence="1" id="KW-1134">Transmembrane beta strand</keyword>
<accession>A0A1N6F5C0</accession>
<dbReference type="InterPro" id="IPR023997">
    <property type="entry name" value="TonB-dep_OMP_SusC/RagA_CS"/>
</dbReference>
<dbReference type="RefSeq" id="WP_084185494.1">
    <property type="nucleotide sequence ID" value="NZ_FSRA01000001.1"/>
</dbReference>